<evidence type="ECO:0000256" key="2">
    <source>
        <dbReference type="SAM" id="SignalP"/>
    </source>
</evidence>
<accession>A0A0J7JE41</accession>
<evidence type="ECO:0000313" key="4">
    <source>
        <dbReference type="Proteomes" id="UP000036102"/>
    </source>
</evidence>
<keyword evidence="4" id="KW-1185">Reference proteome</keyword>
<feature type="chain" id="PRO_5005289594" evidence="2">
    <location>
        <begin position="21"/>
        <end position="79"/>
    </location>
</feature>
<proteinExistence type="predicted"/>
<feature type="signal peptide" evidence="2">
    <location>
        <begin position="1"/>
        <end position="20"/>
    </location>
</feature>
<feature type="compositionally biased region" description="Polar residues" evidence="1">
    <location>
        <begin position="61"/>
        <end position="79"/>
    </location>
</feature>
<sequence length="79" mass="8778">MKKIIIAAAAATLFSTMATANSGLADRINEARTYPNKTVDTKTRMMTCMKDMQSQKDMKGSNINKQEIRSGSNTRHNHT</sequence>
<dbReference type="RefSeq" id="WP_048496387.1">
    <property type="nucleotide sequence ID" value="NZ_LFBU01000001.1"/>
</dbReference>
<dbReference type="OrthoDB" id="6372256at2"/>
<gene>
    <name evidence="3" type="ORF">Msub_12620</name>
</gene>
<evidence type="ECO:0000256" key="1">
    <source>
        <dbReference type="SAM" id="MobiDB-lite"/>
    </source>
</evidence>
<dbReference type="Proteomes" id="UP000036102">
    <property type="component" value="Unassembled WGS sequence"/>
</dbReference>
<protein>
    <submittedName>
        <fullName evidence="3">Uncharacterized protein</fullName>
    </submittedName>
</protein>
<comment type="caution">
    <text evidence="3">The sequence shown here is derived from an EMBL/GenBank/DDBJ whole genome shotgun (WGS) entry which is preliminary data.</text>
</comment>
<feature type="region of interest" description="Disordered" evidence="1">
    <location>
        <begin position="53"/>
        <end position="79"/>
    </location>
</feature>
<evidence type="ECO:0000313" key="3">
    <source>
        <dbReference type="EMBL" id="KMQ76407.1"/>
    </source>
</evidence>
<dbReference type="PATRIC" id="fig|1658765.3.peg.2640"/>
<organism evidence="3 4">
    <name type="scientific">Marinobacter subterrani</name>
    <dbReference type="NCBI Taxonomy" id="1658765"/>
    <lineage>
        <taxon>Bacteria</taxon>
        <taxon>Pseudomonadati</taxon>
        <taxon>Pseudomonadota</taxon>
        <taxon>Gammaproteobacteria</taxon>
        <taxon>Pseudomonadales</taxon>
        <taxon>Marinobacteraceae</taxon>
        <taxon>Marinobacter</taxon>
    </lineage>
</organism>
<keyword evidence="2" id="KW-0732">Signal</keyword>
<dbReference type="AlphaFoldDB" id="A0A0J7JE41"/>
<name>A0A0J7JE41_9GAMM</name>
<reference evidence="3 4" key="1">
    <citation type="submission" date="2015-06" db="EMBL/GenBank/DDBJ databases">
        <title>Marinobacter subterrani, a genetically tractable neutrophilic iron-oxidizing strain isolated from the Soudan Iron Mine.</title>
        <authorList>
            <person name="Bonis B.M."/>
            <person name="Gralnick J.A."/>
        </authorList>
    </citation>
    <scope>NUCLEOTIDE SEQUENCE [LARGE SCALE GENOMIC DNA]</scope>
    <source>
        <strain evidence="3 4">JG233</strain>
    </source>
</reference>
<dbReference type="EMBL" id="LFBU01000001">
    <property type="protein sequence ID" value="KMQ76407.1"/>
    <property type="molecule type" value="Genomic_DNA"/>
</dbReference>